<comment type="caution">
    <text evidence="1">The sequence shown here is derived from an EMBL/GenBank/DDBJ whole genome shotgun (WGS) entry which is preliminary data.</text>
</comment>
<dbReference type="AlphaFoldDB" id="A0A482WN93"/>
<name>A0A482WN93_LAOST</name>
<gene>
    <name evidence="1" type="ORF">LSTR_LSTR010040</name>
</gene>
<accession>A0A482WN93</accession>
<keyword evidence="2" id="KW-1185">Reference proteome</keyword>
<sequence length="150" mass="16799">MTSLMTAKNLGMESSLYDPHRLPTCYWIGWEDEEGAPHLMLQLDNAYQLIQRRNQFRFVDAQSVNGFHTDPVTHLKGRILDLAATLAYFCQSTLFSIVANSEVSCSQVLARSSPTGLGNSSISSDSFIITGRIIIDNAPSTDQREQVRDW</sequence>
<dbReference type="EMBL" id="QKKF02029951">
    <property type="protein sequence ID" value="RZF34948.1"/>
    <property type="molecule type" value="Genomic_DNA"/>
</dbReference>
<reference evidence="1 2" key="1">
    <citation type="journal article" date="2017" name="Gigascience">
        <title>Genome sequence of the small brown planthopper, Laodelphax striatellus.</title>
        <authorList>
            <person name="Zhu J."/>
            <person name="Jiang F."/>
            <person name="Wang X."/>
            <person name="Yang P."/>
            <person name="Bao Y."/>
            <person name="Zhao W."/>
            <person name="Wang W."/>
            <person name="Lu H."/>
            <person name="Wang Q."/>
            <person name="Cui N."/>
            <person name="Li J."/>
            <person name="Chen X."/>
            <person name="Luo L."/>
            <person name="Yu J."/>
            <person name="Kang L."/>
            <person name="Cui F."/>
        </authorList>
    </citation>
    <scope>NUCLEOTIDE SEQUENCE [LARGE SCALE GENOMIC DNA]</scope>
    <source>
        <strain evidence="1">Lst14</strain>
    </source>
</reference>
<proteinExistence type="predicted"/>
<evidence type="ECO:0000313" key="1">
    <source>
        <dbReference type="EMBL" id="RZF34948.1"/>
    </source>
</evidence>
<protein>
    <submittedName>
        <fullName evidence="1">Uncharacterized protein</fullName>
    </submittedName>
</protein>
<evidence type="ECO:0000313" key="2">
    <source>
        <dbReference type="Proteomes" id="UP000291343"/>
    </source>
</evidence>
<dbReference type="Proteomes" id="UP000291343">
    <property type="component" value="Unassembled WGS sequence"/>
</dbReference>
<organism evidence="1 2">
    <name type="scientific">Laodelphax striatellus</name>
    <name type="common">Small brown planthopper</name>
    <name type="synonym">Delphax striatella</name>
    <dbReference type="NCBI Taxonomy" id="195883"/>
    <lineage>
        <taxon>Eukaryota</taxon>
        <taxon>Metazoa</taxon>
        <taxon>Ecdysozoa</taxon>
        <taxon>Arthropoda</taxon>
        <taxon>Hexapoda</taxon>
        <taxon>Insecta</taxon>
        <taxon>Pterygota</taxon>
        <taxon>Neoptera</taxon>
        <taxon>Paraneoptera</taxon>
        <taxon>Hemiptera</taxon>
        <taxon>Auchenorrhyncha</taxon>
        <taxon>Fulgoroidea</taxon>
        <taxon>Delphacidae</taxon>
        <taxon>Criomorphinae</taxon>
        <taxon>Laodelphax</taxon>
    </lineage>
</organism>
<dbReference type="InParanoid" id="A0A482WN93"/>